<accession>A0A814H3T1</accession>
<gene>
    <name evidence="1" type="ORF">PYM288_LOCUS14807</name>
</gene>
<evidence type="ECO:0000313" key="2">
    <source>
        <dbReference type="Proteomes" id="UP000663854"/>
    </source>
</evidence>
<name>A0A814H3T1_9BILA</name>
<sequence>MDTLANNYGYRNFTIENSNFKGKIINEYNCMNISYNQQLKIHCQKCGRRTRNQNLYINNGRIKCEQHHCRHGHQLKCKRQSRHFSTELSSCSMITQTNDHHSISKNILNRNSSRKSSRTNILIDQISQVQKLKSTRCNTQSHSYTYNMGAN</sequence>
<proteinExistence type="predicted"/>
<protein>
    <submittedName>
        <fullName evidence="1">Uncharacterized protein</fullName>
    </submittedName>
</protein>
<dbReference type="AlphaFoldDB" id="A0A814H3T1"/>
<dbReference type="Proteomes" id="UP000663854">
    <property type="component" value="Unassembled WGS sequence"/>
</dbReference>
<dbReference type="EMBL" id="CAJNOH010000337">
    <property type="protein sequence ID" value="CAF1004938.1"/>
    <property type="molecule type" value="Genomic_DNA"/>
</dbReference>
<reference evidence="1" key="1">
    <citation type="submission" date="2021-02" db="EMBL/GenBank/DDBJ databases">
        <authorList>
            <person name="Nowell W R."/>
        </authorList>
    </citation>
    <scope>NUCLEOTIDE SEQUENCE</scope>
</reference>
<evidence type="ECO:0000313" key="1">
    <source>
        <dbReference type="EMBL" id="CAF1004938.1"/>
    </source>
</evidence>
<comment type="caution">
    <text evidence="1">The sequence shown here is derived from an EMBL/GenBank/DDBJ whole genome shotgun (WGS) entry which is preliminary data.</text>
</comment>
<organism evidence="1 2">
    <name type="scientific">Rotaria sordida</name>
    <dbReference type="NCBI Taxonomy" id="392033"/>
    <lineage>
        <taxon>Eukaryota</taxon>
        <taxon>Metazoa</taxon>
        <taxon>Spiralia</taxon>
        <taxon>Gnathifera</taxon>
        <taxon>Rotifera</taxon>
        <taxon>Eurotatoria</taxon>
        <taxon>Bdelloidea</taxon>
        <taxon>Philodinida</taxon>
        <taxon>Philodinidae</taxon>
        <taxon>Rotaria</taxon>
    </lineage>
</organism>